<accession>A0A454CV11</accession>
<evidence type="ECO:0000313" key="2">
    <source>
        <dbReference type="Proteomes" id="UP000008367"/>
    </source>
</evidence>
<proteinExistence type="predicted"/>
<gene>
    <name evidence="1" type="ORF">VCHENC02_3996B</name>
</gene>
<feature type="non-terminal residue" evidence="1">
    <location>
        <position position="1"/>
    </location>
</feature>
<organism evidence="1 2">
    <name type="scientific">Vibrio harveyi</name>
    <name type="common">Beneckea harveyi</name>
    <dbReference type="NCBI Taxonomy" id="669"/>
    <lineage>
        <taxon>Bacteria</taxon>
        <taxon>Pseudomonadati</taxon>
        <taxon>Pseudomonadota</taxon>
        <taxon>Gammaproteobacteria</taxon>
        <taxon>Vibrionales</taxon>
        <taxon>Vibrionaceae</taxon>
        <taxon>Vibrio</taxon>
    </lineage>
</organism>
<evidence type="ECO:0000313" key="1">
    <source>
        <dbReference type="EMBL" id="EKM30266.1"/>
    </source>
</evidence>
<dbReference type="EMBL" id="AJSR01001715">
    <property type="protein sequence ID" value="EKM30266.1"/>
    <property type="molecule type" value="Genomic_DNA"/>
</dbReference>
<protein>
    <submittedName>
        <fullName evidence="1">Uncharacterized protein</fullName>
    </submittedName>
</protein>
<name>A0A454CV11_VIBHA</name>
<dbReference type="Proteomes" id="UP000008367">
    <property type="component" value="Unassembled WGS sequence"/>
</dbReference>
<sequence length="10" mass="1078">ASWKKCATIA</sequence>
<reference evidence="1 2" key="1">
    <citation type="submission" date="2012-10" db="EMBL/GenBank/DDBJ databases">
        <title>Genome sequence of Vibrio Cholerae HENC-02.</title>
        <authorList>
            <person name="Eppinger M."/>
            <person name="Hasan N.A."/>
            <person name="Sengamalay N."/>
            <person name="Hine E."/>
            <person name="Su Q."/>
            <person name="Daugherty S.C."/>
            <person name="Young S."/>
            <person name="Sadzewicz L."/>
            <person name="Tallon L."/>
            <person name="Cebula T.A."/>
            <person name="Ravel J."/>
            <person name="Colwell R.R."/>
        </authorList>
    </citation>
    <scope>NUCLEOTIDE SEQUENCE [LARGE SCALE GENOMIC DNA]</scope>
    <source>
        <strain evidence="1 2">HENC-02</strain>
    </source>
</reference>
<comment type="caution">
    <text evidence="1">The sequence shown here is derived from an EMBL/GenBank/DDBJ whole genome shotgun (WGS) entry which is preliminary data.</text>
</comment>